<reference evidence="2" key="1">
    <citation type="submission" date="2016-11" db="EMBL/GenBank/DDBJ databases">
        <authorList>
            <person name="Jaros S."/>
            <person name="Januszkiewicz K."/>
            <person name="Wedrychowicz H."/>
        </authorList>
    </citation>
    <scope>NUCLEOTIDE SEQUENCE [LARGE SCALE GENOMIC DNA]</scope>
    <source>
        <strain evidence="2">Y48</strain>
    </source>
</reference>
<gene>
    <name evidence="2" type="ORF">BOX37_27830</name>
</gene>
<evidence type="ECO:0000313" key="3">
    <source>
        <dbReference type="Proteomes" id="UP000183810"/>
    </source>
</evidence>
<evidence type="ECO:0000313" key="2">
    <source>
        <dbReference type="EMBL" id="APE37105.1"/>
    </source>
</evidence>
<dbReference type="KEGG" id="nsl:BOX37_27830"/>
<dbReference type="Proteomes" id="UP000183810">
    <property type="component" value="Chromosome"/>
</dbReference>
<sequence length="282" mass="30054">MTGAVSAFGKQMDGEPVTDEHCARDQRASPALRSYDQRCATCQAPIAPLQADWAVGVLPPPQWVDENNNVHQFDPVDHEHSPSPLCSCGHTAEHSTGRPARCGAFRCTCADHPAPGSLLQAAPIDWAQVGQDAHASGEPAAPALNSHVREAIAGMAVGGGAADIMRQFLDGWNQAQTLADIAAEMTESTDVAAAIAPVTTSQLISIAVELYDRYGEDVLSAGQVDTLERLRPHAHPLDERLPTVRPWDVVAIAVTAVQLADLYGLPDAALWDVIDCARRHIT</sequence>
<dbReference type="AlphaFoldDB" id="A0A1J0VYN1"/>
<protein>
    <submittedName>
        <fullName evidence="2">Uncharacterized protein</fullName>
    </submittedName>
</protein>
<name>A0A1J0VYN1_9NOCA</name>
<feature type="region of interest" description="Disordered" evidence="1">
    <location>
        <begin position="1"/>
        <end position="24"/>
    </location>
</feature>
<evidence type="ECO:0000256" key="1">
    <source>
        <dbReference type="SAM" id="MobiDB-lite"/>
    </source>
</evidence>
<accession>A0A1J0VYN1</accession>
<dbReference type="EMBL" id="CP018082">
    <property type="protein sequence ID" value="APE37105.1"/>
    <property type="molecule type" value="Genomic_DNA"/>
</dbReference>
<keyword evidence="3" id="KW-1185">Reference proteome</keyword>
<proteinExistence type="predicted"/>
<organism evidence="2 3">
    <name type="scientific">Nocardia mangyaensis</name>
    <dbReference type="NCBI Taxonomy" id="2213200"/>
    <lineage>
        <taxon>Bacteria</taxon>
        <taxon>Bacillati</taxon>
        <taxon>Actinomycetota</taxon>
        <taxon>Actinomycetes</taxon>
        <taxon>Mycobacteriales</taxon>
        <taxon>Nocardiaceae</taxon>
        <taxon>Nocardia</taxon>
    </lineage>
</organism>